<name>A0A6V7KLT8_9HYME</name>
<dbReference type="AlphaFoldDB" id="A0A6V7KLT8"/>
<proteinExistence type="predicted"/>
<dbReference type="EMBL" id="CADCXW020000158">
    <property type="protein sequence ID" value="CAD1565255.1"/>
    <property type="molecule type" value="Genomic_DNA"/>
</dbReference>
<gene>
    <name evidence="1" type="ORF">BBRV_LOCUS83405</name>
</gene>
<protein>
    <submittedName>
        <fullName evidence="1">Uncharacterized protein</fullName>
    </submittedName>
</protein>
<organism evidence="1">
    <name type="scientific">Bracon brevicornis</name>
    <dbReference type="NCBI Taxonomy" id="1563983"/>
    <lineage>
        <taxon>Eukaryota</taxon>
        <taxon>Metazoa</taxon>
        <taxon>Ecdysozoa</taxon>
        <taxon>Arthropoda</taxon>
        <taxon>Hexapoda</taxon>
        <taxon>Insecta</taxon>
        <taxon>Pterygota</taxon>
        <taxon>Neoptera</taxon>
        <taxon>Endopterygota</taxon>
        <taxon>Hymenoptera</taxon>
        <taxon>Apocrita</taxon>
        <taxon>Ichneumonoidea</taxon>
        <taxon>Braconidae</taxon>
        <taxon>Braconinae</taxon>
        <taxon>Bracon</taxon>
    </lineage>
</organism>
<reference evidence="1" key="1">
    <citation type="submission" date="2020-07" db="EMBL/GenBank/DDBJ databases">
        <authorList>
            <person name="Ferguson B K."/>
        </authorList>
    </citation>
    <scope>NUCLEOTIDE SEQUENCE</scope>
    <source>
        <strain evidence="1">L06</strain>
    </source>
</reference>
<sequence>MAEQGSPELPVQTLDQTVCLWVIWCGHLVFGAEEFREPLKNVRTELPPLIGRDSQGYTESCNPMVQERVSDRVGRSFFQRNGFRVSRETVDNCETVAVLFR</sequence>
<evidence type="ECO:0000313" key="1">
    <source>
        <dbReference type="EMBL" id="CAD1565255.1"/>
    </source>
</evidence>
<accession>A0A6V7KLT8</accession>